<evidence type="ECO:0000256" key="2">
    <source>
        <dbReference type="SAM" id="MobiDB-lite"/>
    </source>
</evidence>
<sequence>MFRRTLLRSGPPIIWRPHRVNLYRNMQSLPNLQQENAADVSPNHSGGRASPAPQDKTQDQTDSLLLNRPKENTLTNHGDSYDINSITVEEMVSKMESRLQKLESDSQLREQELDDIESRERKLAKDLRKLENYRDREYG</sequence>
<proteinExistence type="predicted"/>
<evidence type="ECO:0000256" key="1">
    <source>
        <dbReference type="SAM" id="Coils"/>
    </source>
</evidence>
<gene>
    <name evidence="3" type="ORF">BPAE_0213g00110</name>
</gene>
<keyword evidence="1" id="KW-0175">Coiled coil</keyword>
<protein>
    <submittedName>
        <fullName evidence="3">Uncharacterized protein</fullName>
    </submittedName>
</protein>
<evidence type="ECO:0000313" key="4">
    <source>
        <dbReference type="Proteomes" id="UP000297910"/>
    </source>
</evidence>
<comment type="caution">
    <text evidence="3">The sequence shown here is derived from an EMBL/GenBank/DDBJ whole genome shotgun (WGS) entry which is preliminary data.</text>
</comment>
<evidence type="ECO:0000313" key="3">
    <source>
        <dbReference type="EMBL" id="TGO21556.1"/>
    </source>
</evidence>
<feature type="coiled-coil region" evidence="1">
    <location>
        <begin position="92"/>
        <end position="136"/>
    </location>
</feature>
<accession>A0A4Z1FAT6</accession>
<keyword evidence="4" id="KW-1185">Reference proteome</keyword>
<feature type="region of interest" description="Disordered" evidence="2">
    <location>
        <begin position="32"/>
        <end position="80"/>
    </location>
</feature>
<dbReference type="AlphaFoldDB" id="A0A4Z1FAT6"/>
<dbReference type="Proteomes" id="UP000297910">
    <property type="component" value="Unassembled WGS sequence"/>
</dbReference>
<name>A0A4Z1FAT6_9HELO</name>
<reference evidence="3 4" key="1">
    <citation type="submission" date="2017-12" db="EMBL/GenBank/DDBJ databases">
        <title>Comparative genomics of Botrytis spp.</title>
        <authorList>
            <person name="Valero-Jimenez C.A."/>
            <person name="Tapia P."/>
            <person name="Veloso J."/>
            <person name="Silva-Moreno E."/>
            <person name="Staats M."/>
            <person name="Valdes J.H."/>
            <person name="Van Kan J.A.L."/>
        </authorList>
    </citation>
    <scope>NUCLEOTIDE SEQUENCE [LARGE SCALE GENOMIC DNA]</scope>
    <source>
        <strain evidence="3 4">Bp0003</strain>
    </source>
</reference>
<organism evidence="3 4">
    <name type="scientific">Botrytis paeoniae</name>
    <dbReference type="NCBI Taxonomy" id="278948"/>
    <lineage>
        <taxon>Eukaryota</taxon>
        <taxon>Fungi</taxon>
        <taxon>Dikarya</taxon>
        <taxon>Ascomycota</taxon>
        <taxon>Pezizomycotina</taxon>
        <taxon>Leotiomycetes</taxon>
        <taxon>Helotiales</taxon>
        <taxon>Sclerotiniaceae</taxon>
        <taxon>Botrytis</taxon>
    </lineage>
</organism>
<dbReference type="EMBL" id="PQXI01000212">
    <property type="protein sequence ID" value="TGO21556.1"/>
    <property type="molecule type" value="Genomic_DNA"/>
</dbReference>